<name>A0A8T3A5T4_DENNO</name>
<dbReference type="Proteomes" id="UP000829196">
    <property type="component" value="Unassembled WGS sequence"/>
</dbReference>
<accession>A0A8T3A5T4</accession>
<reference evidence="1" key="1">
    <citation type="journal article" date="2022" name="Front. Genet.">
        <title>Chromosome-Scale Assembly of the Dendrobium nobile Genome Provides Insights Into the Molecular Mechanism of the Biosynthesis of the Medicinal Active Ingredient of Dendrobium.</title>
        <authorList>
            <person name="Xu Q."/>
            <person name="Niu S.-C."/>
            <person name="Li K.-L."/>
            <person name="Zheng P.-J."/>
            <person name="Zhang X.-J."/>
            <person name="Jia Y."/>
            <person name="Liu Y."/>
            <person name="Niu Y.-X."/>
            <person name="Yu L.-H."/>
            <person name="Chen D.-F."/>
            <person name="Zhang G.-Q."/>
        </authorList>
    </citation>
    <scope>NUCLEOTIDE SEQUENCE</scope>
    <source>
        <tissue evidence="1">Leaf</tissue>
    </source>
</reference>
<comment type="caution">
    <text evidence="1">The sequence shown here is derived from an EMBL/GenBank/DDBJ whole genome shotgun (WGS) entry which is preliminary data.</text>
</comment>
<proteinExistence type="predicted"/>
<sequence>MIVTLKLVAYEKNLTQNIHEMKFVGYTHLWQQKGRKNLPQNPHKFCSCLHVFIVSCCKVRLQTTFAIFFTLIIRRYSF</sequence>
<evidence type="ECO:0000313" key="2">
    <source>
        <dbReference type="Proteomes" id="UP000829196"/>
    </source>
</evidence>
<organism evidence="1 2">
    <name type="scientific">Dendrobium nobile</name>
    <name type="common">Orchid</name>
    <dbReference type="NCBI Taxonomy" id="94219"/>
    <lineage>
        <taxon>Eukaryota</taxon>
        <taxon>Viridiplantae</taxon>
        <taxon>Streptophyta</taxon>
        <taxon>Embryophyta</taxon>
        <taxon>Tracheophyta</taxon>
        <taxon>Spermatophyta</taxon>
        <taxon>Magnoliopsida</taxon>
        <taxon>Liliopsida</taxon>
        <taxon>Asparagales</taxon>
        <taxon>Orchidaceae</taxon>
        <taxon>Epidendroideae</taxon>
        <taxon>Malaxideae</taxon>
        <taxon>Dendrobiinae</taxon>
        <taxon>Dendrobium</taxon>
    </lineage>
</organism>
<keyword evidence="2" id="KW-1185">Reference proteome</keyword>
<evidence type="ECO:0000313" key="1">
    <source>
        <dbReference type="EMBL" id="KAI0491488.1"/>
    </source>
</evidence>
<protein>
    <submittedName>
        <fullName evidence="1">Uncharacterized protein</fullName>
    </submittedName>
</protein>
<gene>
    <name evidence="1" type="ORF">KFK09_025748</name>
</gene>
<dbReference type="AlphaFoldDB" id="A0A8T3A5T4"/>
<dbReference type="EMBL" id="JAGYWB010000018">
    <property type="protein sequence ID" value="KAI0491488.1"/>
    <property type="molecule type" value="Genomic_DNA"/>
</dbReference>